<gene>
    <name evidence="2" type="ORF">Tco_1092981</name>
</gene>
<keyword evidence="1" id="KW-0732">Signal</keyword>
<dbReference type="Proteomes" id="UP001151760">
    <property type="component" value="Unassembled WGS sequence"/>
</dbReference>
<organism evidence="2 3">
    <name type="scientific">Tanacetum coccineum</name>
    <dbReference type="NCBI Taxonomy" id="301880"/>
    <lineage>
        <taxon>Eukaryota</taxon>
        <taxon>Viridiplantae</taxon>
        <taxon>Streptophyta</taxon>
        <taxon>Embryophyta</taxon>
        <taxon>Tracheophyta</taxon>
        <taxon>Spermatophyta</taxon>
        <taxon>Magnoliopsida</taxon>
        <taxon>eudicotyledons</taxon>
        <taxon>Gunneridae</taxon>
        <taxon>Pentapetalae</taxon>
        <taxon>asterids</taxon>
        <taxon>campanulids</taxon>
        <taxon>Asterales</taxon>
        <taxon>Asteraceae</taxon>
        <taxon>Asteroideae</taxon>
        <taxon>Anthemideae</taxon>
        <taxon>Anthemidinae</taxon>
        <taxon>Tanacetum</taxon>
    </lineage>
</organism>
<evidence type="ECO:0000313" key="3">
    <source>
        <dbReference type="Proteomes" id="UP001151760"/>
    </source>
</evidence>
<comment type="caution">
    <text evidence="2">The sequence shown here is derived from an EMBL/GenBank/DDBJ whole genome shotgun (WGS) entry which is preliminary data.</text>
</comment>
<keyword evidence="3" id="KW-1185">Reference proteome</keyword>
<name>A0ABQ5IDJ1_9ASTR</name>
<evidence type="ECO:0000313" key="2">
    <source>
        <dbReference type="EMBL" id="GJT97463.1"/>
    </source>
</evidence>
<feature type="chain" id="PRO_5045119478" evidence="1">
    <location>
        <begin position="26"/>
        <end position="273"/>
    </location>
</feature>
<accession>A0ABQ5IDJ1</accession>
<protein>
    <submittedName>
        <fullName evidence="2">Uncharacterized protein</fullName>
    </submittedName>
</protein>
<proteinExistence type="predicted"/>
<evidence type="ECO:0000256" key="1">
    <source>
        <dbReference type="SAM" id="SignalP"/>
    </source>
</evidence>
<sequence>MNLLHGSILLFKLSIIPFLPNKIWSAKEDKLKNVKEGLKVWSKVKFVRNDRDIESLKNEVTKWEIVAESRDLEVVELERWKEARRDWTKKDKCSCEESKSLGKDIRLRHWLEVFGCVCEISIRYRAYVMVQPPKCHSVIANGKVKFIETCQIGNGHFKLEQDVDEEEVDGFRVQNREIEAFANHIGILSRKMPFTYVGFHIGVNMERVDSWNIVVEKFWKRSRDRKKNDIVAWENNASKVDQHELKIVWCDHFKSCQKAKRWEDVPEEWSSNT</sequence>
<feature type="signal peptide" evidence="1">
    <location>
        <begin position="1"/>
        <end position="25"/>
    </location>
</feature>
<reference evidence="2" key="2">
    <citation type="submission" date="2022-01" db="EMBL/GenBank/DDBJ databases">
        <authorList>
            <person name="Yamashiro T."/>
            <person name="Shiraishi A."/>
            <person name="Satake H."/>
            <person name="Nakayama K."/>
        </authorList>
    </citation>
    <scope>NUCLEOTIDE SEQUENCE</scope>
</reference>
<dbReference type="EMBL" id="BQNB010020582">
    <property type="protein sequence ID" value="GJT97463.1"/>
    <property type="molecule type" value="Genomic_DNA"/>
</dbReference>
<reference evidence="2" key="1">
    <citation type="journal article" date="2022" name="Int. J. Mol. Sci.">
        <title>Draft Genome of Tanacetum Coccineum: Genomic Comparison of Closely Related Tanacetum-Family Plants.</title>
        <authorList>
            <person name="Yamashiro T."/>
            <person name="Shiraishi A."/>
            <person name="Nakayama K."/>
            <person name="Satake H."/>
        </authorList>
    </citation>
    <scope>NUCLEOTIDE SEQUENCE</scope>
</reference>